<gene>
    <name evidence="3" type="ORF">CCR75_004720</name>
</gene>
<feature type="domain" description="Smr" evidence="2">
    <location>
        <begin position="417"/>
        <end position="502"/>
    </location>
</feature>
<keyword evidence="1" id="KW-0677">Repeat</keyword>
<dbReference type="Proteomes" id="UP000294530">
    <property type="component" value="Unassembled WGS sequence"/>
</dbReference>
<dbReference type="Gene3D" id="1.25.40.10">
    <property type="entry name" value="Tetratricopeptide repeat domain"/>
    <property type="match status" value="1"/>
</dbReference>
<keyword evidence="4" id="KW-1185">Reference proteome</keyword>
<dbReference type="SMART" id="SM00463">
    <property type="entry name" value="SMR"/>
    <property type="match status" value="1"/>
</dbReference>
<dbReference type="EMBL" id="SHOA02000001">
    <property type="protein sequence ID" value="TDH73095.1"/>
    <property type="molecule type" value="Genomic_DNA"/>
</dbReference>
<evidence type="ECO:0000256" key="1">
    <source>
        <dbReference type="ARBA" id="ARBA00022737"/>
    </source>
</evidence>
<protein>
    <recommendedName>
        <fullName evidence="2">Smr domain-containing protein</fullName>
    </recommendedName>
</protein>
<evidence type="ECO:0000259" key="2">
    <source>
        <dbReference type="PROSITE" id="PS50828"/>
    </source>
</evidence>
<evidence type="ECO:0000313" key="4">
    <source>
        <dbReference type="Proteomes" id="UP000294530"/>
    </source>
</evidence>
<dbReference type="OrthoDB" id="185373at2759"/>
<comment type="caution">
    <text evidence="3">The sequence shown here is derived from an EMBL/GenBank/DDBJ whole genome shotgun (WGS) entry which is preliminary data.</text>
</comment>
<dbReference type="InterPro" id="IPR002625">
    <property type="entry name" value="Smr_dom"/>
</dbReference>
<organism evidence="3 4">
    <name type="scientific">Bremia lactucae</name>
    <name type="common">Lettuce downy mildew</name>
    <dbReference type="NCBI Taxonomy" id="4779"/>
    <lineage>
        <taxon>Eukaryota</taxon>
        <taxon>Sar</taxon>
        <taxon>Stramenopiles</taxon>
        <taxon>Oomycota</taxon>
        <taxon>Peronosporomycetes</taxon>
        <taxon>Peronosporales</taxon>
        <taxon>Peronosporaceae</taxon>
        <taxon>Bremia</taxon>
    </lineage>
</organism>
<dbReference type="PANTHER" id="PTHR47447">
    <property type="entry name" value="OS03G0856100 PROTEIN"/>
    <property type="match status" value="1"/>
</dbReference>
<dbReference type="InterPro" id="IPR036063">
    <property type="entry name" value="Smr_dom_sf"/>
</dbReference>
<accession>A0A976IJT4</accession>
<dbReference type="PROSITE" id="PS50828">
    <property type="entry name" value="SMR"/>
    <property type="match status" value="1"/>
</dbReference>
<name>A0A976IJT4_BRELC</name>
<dbReference type="SUPFAM" id="SSF160443">
    <property type="entry name" value="SMR domain-like"/>
    <property type="match status" value="1"/>
</dbReference>
<dbReference type="KEGG" id="blac:94348477"/>
<dbReference type="RefSeq" id="XP_067822594.1">
    <property type="nucleotide sequence ID" value="XM_067962806.1"/>
</dbReference>
<dbReference type="GeneID" id="94348477"/>
<reference evidence="3 4" key="1">
    <citation type="journal article" date="2021" name="Genome Biol.">
        <title>AFLAP: assembly-free linkage analysis pipeline using k-mers from genome sequencing data.</title>
        <authorList>
            <person name="Fletcher K."/>
            <person name="Zhang L."/>
            <person name="Gil J."/>
            <person name="Han R."/>
            <person name="Cavanaugh K."/>
            <person name="Michelmore R."/>
        </authorList>
    </citation>
    <scope>NUCLEOTIDE SEQUENCE [LARGE SCALE GENOMIC DNA]</scope>
    <source>
        <strain evidence="3 4">SF5</strain>
    </source>
</reference>
<evidence type="ECO:0000313" key="3">
    <source>
        <dbReference type="EMBL" id="TDH73095.1"/>
    </source>
</evidence>
<dbReference type="Gene3D" id="3.30.1370.110">
    <property type="match status" value="1"/>
</dbReference>
<sequence>MQQWLAPLQRRMFGVSSNDWRPLVANFQRQVKDKSTSLVTEDIDHVIRVCLQHDRVREASDAICQGEKHGLVATFESHFQVCYSWAGKGHADRALAMMPQLCARFRKSSHFDQSKSYDPLLAVFQSQGDWRNTHAAMTQMHQLGISPSLVAFRRVMVIAAKAQQRHVLQKTVEFVMAKFVDIWTDGRALTDICQAFLQVGDNQRVMDIYNQLDGNWLDTKGKTALFNQFLLAAIRSGDVRNETKQQQHDQAVNVSLATTIFHRMQNSERASPDDFTFATYMRELEKEGEWARVLDLFQTMVDMESTTSVFNALSCSIVIRALHMQGEKADAKEPSRSICFPSFTNSQNLPCQLKQKLANVLKLLRTMQLKNVNHASTLIDTLDKYHLYTPARQIFQRVLDAKLLHETFWRRKNGCELDLHRFSRGMAKCAVVFAFDELTHAFAKGAVLQDVRIITGIGKHSQTFMKPVLRHEIVKLLTKSSRPLLLPTMHETNPGVLLVRRNALQKWLFNGGTIRYF</sequence>
<dbReference type="InterPro" id="IPR011990">
    <property type="entry name" value="TPR-like_helical_dom_sf"/>
</dbReference>
<proteinExistence type="predicted"/>
<dbReference type="AlphaFoldDB" id="A0A976IJT4"/>
<dbReference type="PANTHER" id="PTHR47447:SF28">
    <property type="entry name" value="PENTACOTRIPEPTIDE-REPEAT REGION OF PRORP DOMAIN-CONTAINING PROTEIN"/>
    <property type="match status" value="1"/>
</dbReference>